<sequence length="140" mass="14431">MVSGTSLAGFVASTWKGSEPSDKSVSNCPLGLVPGGVHGDEDGTANDCREGRAMGGGRDSWRRSFSPASTTMATTLGDFLQTATEVTTWQGEEASTQGGAPAMDGIDSDNRVAGECAVGWMRGGCRVGIKVGPGFVLRRD</sequence>
<dbReference type="EMBL" id="JASCZI010000859">
    <property type="protein sequence ID" value="MED6113605.1"/>
    <property type="molecule type" value="Genomic_DNA"/>
</dbReference>
<dbReference type="Proteomes" id="UP001341840">
    <property type="component" value="Unassembled WGS sequence"/>
</dbReference>
<evidence type="ECO:0000313" key="3">
    <source>
        <dbReference type="Proteomes" id="UP001341840"/>
    </source>
</evidence>
<accession>A0ABU6QNV0</accession>
<gene>
    <name evidence="2" type="ORF">PIB30_072469</name>
</gene>
<feature type="region of interest" description="Disordered" evidence="1">
    <location>
        <begin position="36"/>
        <end position="65"/>
    </location>
</feature>
<organism evidence="2 3">
    <name type="scientific">Stylosanthes scabra</name>
    <dbReference type="NCBI Taxonomy" id="79078"/>
    <lineage>
        <taxon>Eukaryota</taxon>
        <taxon>Viridiplantae</taxon>
        <taxon>Streptophyta</taxon>
        <taxon>Embryophyta</taxon>
        <taxon>Tracheophyta</taxon>
        <taxon>Spermatophyta</taxon>
        <taxon>Magnoliopsida</taxon>
        <taxon>eudicotyledons</taxon>
        <taxon>Gunneridae</taxon>
        <taxon>Pentapetalae</taxon>
        <taxon>rosids</taxon>
        <taxon>fabids</taxon>
        <taxon>Fabales</taxon>
        <taxon>Fabaceae</taxon>
        <taxon>Papilionoideae</taxon>
        <taxon>50 kb inversion clade</taxon>
        <taxon>dalbergioids sensu lato</taxon>
        <taxon>Dalbergieae</taxon>
        <taxon>Pterocarpus clade</taxon>
        <taxon>Stylosanthes</taxon>
    </lineage>
</organism>
<name>A0ABU6QNV0_9FABA</name>
<reference evidence="2 3" key="1">
    <citation type="journal article" date="2023" name="Plants (Basel)">
        <title>Bridging the Gap: Combining Genomics and Transcriptomics Approaches to Understand Stylosanthes scabra, an Orphan Legume from the Brazilian Caatinga.</title>
        <authorList>
            <person name="Ferreira-Neto J.R.C."/>
            <person name="da Silva M.D."/>
            <person name="Binneck E."/>
            <person name="de Melo N.F."/>
            <person name="da Silva R.H."/>
            <person name="de Melo A.L.T.M."/>
            <person name="Pandolfi V."/>
            <person name="Bustamante F.O."/>
            <person name="Brasileiro-Vidal A.C."/>
            <person name="Benko-Iseppon A.M."/>
        </authorList>
    </citation>
    <scope>NUCLEOTIDE SEQUENCE [LARGE SCALE GENOMIC DNA]</scope>
    <source>
        <tissue evidence="2">Leaves</tissue>
    </source>
</reference>
<evidence type="ECO:0000313" key="2">
    <source>
        <dbReference type="EMBL" id="MED6113605.1"/>
    </source>
</evidence>
<proteinExistence type="predicted"/>
<keyword evidence="3" id="KW-1185">Reference proteome</keyword>
<protein>
    <submittedName>
        <fullName evidence="2">Uncharacterized protein</fullName>
    </submittedName>
</protein>
<comment type="caution">
    <text evidence="2">The sequence shown here is derived from an EMBL/GenBank/DDBJ whole genome shotgun (WGS) entry which is preliminary data.</text>
</comment>
<evidence type="ECO:0000256" key="1">
    <source>
        <dbReference type="SAM" id="MobiDB-lite"/>
    </source>
</evidence>